<accession>A0A913ZKL6</accession>
<dbReference type="InterPro" id="IPR001190">
    <property type="entry name" value="SRCR"/>
</dbReference>
<dbReference type="Pfam" id="PF00002">
    <property type="entry name" value="7tm_2"/>
    <property type="match status" value="1"/>
</dbReference>
<keyword evidence="5 6" id="KW-1015">Disulfide bond</keyword>
<reference evidence="12" key="1">
    <citation type="submission" date="2022-11" db="UniProtKB">
        <authorList>
            <consortium name="EnsemblMetazoa"/>
        </authorList>
    </citation>
    <scope>IDENTIFICATION</scope>
</reference>
<evidence type="ECO:0000256" key="2">
    <source>
        <dbReference type="ARBA" id="ARBA00022692"/>
    </source>
</evidence>
<dbReference type="RefSeq" id="XP_038051635.1">
    <property type="nucleotide sequence ID" value="XM_038195707.1"/>
</dbReference>
<feature type="transmembrane region" description="Helical" evidence="8">
    <location>
        <begin position="1002"/>
        <end position="1025"/>
    </location>
</feature>
<dbReference type="InterPro" id="IPR036772">
    <property type="entry name" value="SRCR-like_dom_sf"/>
</dbReference>
<evidence type="ECO:0000256" key="4">
    <source>
        <dbReference type="ARBA" id="ARBA00023136"/>
    </source>
</evidence>
<evidence type="ECO:0000256" key="6">
    <source>
        <dbReference type="PROSITE-ProRule" id="PRU00196"/>
    </source>
</evidence>
<feature type="transmembrane region" description="Helical" evidence="8">
    <location>
        <begin position="1053"/>
        <end position="1077"/>
    </location>
</feature>
<evidence type="ECO:0000313" key="13">
    <source>
        <dbReference type="Proteomes" id="UP000887568"/>
    </source>
</evidence>
<dbReference type="PANTHER" id="PTHR45902">
    <property type="entry name" value="LATROPHILIN RECEPTOR-LIKE PROTEIN A"/>
    <property type="match status" value="1"/>
</dbReference>
<evidence type="ECO:0000256" key="1">
    <source>
        <dbReference type="ARBA" id="ARBA00004141"/>
    </source>
</evidence>
<dbReference type="CDD" id="cd15039">
    <property type="entry name" value="7tmB3_Methuselah-like"/>
    <property type="match status" value="1"/>
</dbReference>
<protein>
    <submittedName>
        <fullName evidence="12">Uncharacterized protein</fullName>
    </submittedName>
</protein>
<dbReference type="GO" id="GO:0007166">
    <property type="term" value="P:cell surface receptor signaling pathway"/>
    <property type="evidence" value="ECO:0007669"/>
    <property type="project" value="InterPro"/>
</dbReference>
<feature type="domain" description="G-protein coupled receptors family 2 profile 2" evidence="9">
    <location>
        <begin position="893"/>
        <end position="1150"/>
    </location>
</feature>
<feature type="disulfide bond" evidence="6">
    <location>
        <begin position="49"/>
        <end position="110"/>
    </location>
</feature>
<feature type="transmembrane region" description="Helical" evidence="8">
    <location>
        <begin position="961"/>
        <end position="982"/>
    </location>
</feature>
<dbReference type="SUPFAM" id="SSF56487">
    <property type="entry name" value="SRCR-like"/>
    <property type="match status" value="2"/>
</dbReference>
<evidence type="ECO:0000256" key="3">
    <source>
        <dbReference type="ARBA" id="ARBA00022989"/>
    </source>
</evidence>
<dbReference type="Gene3D" id="1.20.1070.10">
    <property type="entry name" value="Rhodopsin 7-helix transmembrane proteins"/>
    <property type="match status" value="1"/>
</dbReference>
<dbReference type="SUPFAM" id="SSF81321">
    <property type="entry name" value="Family A G protein-coupled receptor-like"/>
    <property type="match status" value="1"/>
</dbReference>
<feature type="disulfide bond" evidence="6">
    <location>
        <begin position="323"/>
        <end position="333"/>
    </location>
</feature>
<feature type="domain" description="SRCR" evidence="10">
    <location>
        <begin position="122"/>
        <end position="236"/>
    </location>
</feature>
<dbReference type="InterPro" id="IPR001212">
    <property type="entry name" value="Somatomedin_B_dom"/>
</dbReference>
<dbReference type="PANTHER" id="PTHR45902:SF1">
    <property type="entry name" value="LATROPHILIN RECEPTOR-LIKE PROTEIN A"/>
    <property type="match status" value="1"/>
</dbReference>
<dbReference type="OrthoDB" id="6134459at2759"/>
<dbReference type="Pfam" id="PF00530">
    <property type="entry name" value="SRCR"/>
    <property type="match status" value="2"/>
</dbReference>
<dbReference type="PRINTS" id="PR00249">
    <property type="entry name" value="GPCRSECRETIN"/>
</dbReference>
<dbReference type="GO" id="GO:0016020">
    <property type="term" value="C:membrane"/>
    <property type="evidence" value="ECO:0007669"/>
    <property type="project" value="UniProtKB-SubCell"/>
</dbReference>
<dbReference type="Proteomes" id="UP000887568">
    <property type="component" value="Unplaced"/>
</dbReference>
<feature type="domain" description="SRCR" evidence="10">
    <location>
        <begin position="6"/>
        <end position="111"/>
    </location>
</feature>
<feature type="transmembrane region" description="Helical" evidence="8">
    <location>
        <begin position="895"/>
        <end position="918"/>
    </location>
</feature>
<feature type="region of interest" description="Disordered" evidence="7">
    <location>
        <begin position="1166"/>
        <end position="1205"/>
    </location>
</feature>
<keyword evidence="3 8" id="KW-1133">Transmembrane helix</keyword>
<dbReference type="SMART" id="SM00202">
    <property type="entry name" value="SR"/>
    <property type="match status" value="2"/>
</dbReference>
<sequence>MPDFELRLVEEGLLGATRGLVQGRCGGRQKWGAICSNTFDLSTAGHVACRDLGQPPAISVGEVDPGAVYPGHAPDYTLFVDIGCVGDEASLSECEHYSLRQCESYATLECFNGTRDIRDIDIKLVNGRAPNEGRVLVRWSSDFEWTAMCFSLNYTEAVAFELCRWLGYPFVCGKEAAGAGRTDDPSLANISSVAYLTTCRSDPNDVFAGGCSLSATPDPVDETPCSHEQDMWLSCGFAGMPDFEMRLAEETSDSSRRLVQGRCGGIHNWGAVCGNRFAKQRAGRVVCRDLGLSNYSISTGALALGEVDAQLVPDYMLFVDIGCVGNESSLSECEHFSLRQCNSYFTVECFTEIREYAETAYLCGSKQLCGQECNQQIHPLPDSTDVFHYCKCDDACVLFDDCCFDSADVCDRIPPSLELGGFTADWFGCVWVLGSQFTHIGYVMVDRCPDDWRDGSMRSLCDKPVDATDVIGSMPVYDEQGVDFKNIFCALCNGRSLNRLNRWDVLGSDNGIESTVNTYYPSLNQTLPTKGWVSNPPENHTEIRKCPAHVIDTCLDEFRGTETERACRSYYAPIRADEKNIRYRNPHCAMCNGKVLVPDNSCMDQVCRDKCEPEPWGGCQSICSPYDDFFTIEVLFDFTSSSSINGRSCSEGQIYDPFLERCRVLTCAAGYRINGDECVAYTPADPPINGSKETSAIECWAKRLGKDTAGGQALLAGQTIIMKDPDADQLSALVLLTTAGEALDIVAAFDDALESIDNSTTLSELFCNISTLSILVPFAFAASSNCQTVNGNETFSGYVGNLFEVVRFQDIGHKIEYTKQRAEPLCLKVADLNCSSLLTLKGSEYMILADEILEVDVSGIRISEDEYVRFPDGSAVTCSFTEPLPEGLEQKIRRAISFAGSCLSLLALAATFVTYCIFPELRNTAGKSTMNLVVALFVAILLFLLTGYLRQSHVACVTGAVAAHFAWLAAFCWMTVVSFNVARTLASKVSRPRRGRGIDRSLVNYMCLAWGIPLIIVTICLALQFCNCTRLPTIYAESNICWITDANVRVVVFLVPVAVSLALNLTLYVFTVINFWRNRQLSKAARNQTTTDAVREELSVYLKICALVGVTWVFGFVSQSVTGIVVFSYIYILLNYLQGIFIFIAFCLNKRVRGLWRQKLRKMPAHTGKTNINPTPHHPKQQTDTMSSGMPGTSHSKKTTESTHL</sequence>
<dbReference type="InterPro" id="IPR000832">
    <property type="entry name" value="GPCR_2_secretin-like"/>
</dbReference>
<feature type="transmembrane region" description="Helical" evidence="8">
    <location>
        <begin position="1098"/>
        <end position="1117"/>
    </location>
</feature>
<organism evidence="12 13">
    <name type="scientific">Patiria miniata</name>
    <name type="common">Bat star</name>
    <name type="synonym">Asterina miniata</name>
    <dbReference type="NCBI Taxonomy" id="46514"/>
    <lineage>
        <taxon>Eukaryota</taxon>
        <taxon>Metazoa</taxon>
        <taxon>Echinodermata</taxon>
        <taxon>Eleutherozoa</taxon>
        <taxon>Asterozoa</taxon>
        <taxon>Asteroidea</taxon>
        <taxon>Valvatacea</taxon>
        <taxon>Valvatida</taxon>
        <taxon>Asterinidae</taxon>
        <taxon>Patiria</taxon>
    </lineage>
</organism>
<name>A0A913ZKL6_PATMI</name>
<evidence type="ECO:0000259" key="10">
    <source>
        <dbReference type="PROSITE" id="PS50287"/>
    </source>
</evidence>
<dbReference type="InterPro" id="IPR053231">
    <property type="entry name" value="GPCR_LN-TM7"/>
</dbReference>
<feature type="transmembrane region" description="Helical" evidence="8">
    <location>
        <begin position="1129"/>
        <end position="1149"/>
    </location>
</feature>
<evidence type="ECO:0000259" key="9">
    <source>
        <dbReference type="PROSITE" id="PS50261"/>
    </source>
</evidence>
<dbReference type="PRINTS" id="PR00258">
    <property type="entry name" value="SPERACTRCPTR"/>
</dbReference>
<evidence type="ECO:0000256" key="5">
    <source>
        <dbReference type="ARBA" id="ARBA00023157"/>
    </source>
</evidence>
<keyword evidence="2 8" id="KW-0812">Transmembrane</keyword>
<proteinExistence type="predicted"/>
<comment type="subcellular location">
    <subcellularLocation>
        <location evidence="1">Membrane</location>
        <topology evidence="1">Multi-pass membrane protein</topology>
    </subcellularLocation>
</comment>
<dbReference type="OMA" id="LICELQV"/>
<dbReference type="PROSITE" id="PS50958">
    <property type="entry name" value="SMB_2"/>
    <property type="match status" value="1"/>
</dbReference>
<dbReference type="AlphaFoldDB" id="A0A913ZKL6"/>
<feature type="compositionally biased region" description="Polar residues" evidence="7">
    <location>
        <begin position="1182"/>
        <end position="1191"/>
    </location>
</feature>
<dbReference type="PROSITE" id="PS50261">
    <property type="entry name" value="G_PROTEIN_RECEP_F2_4"/>
    <property type="match status" value="1"/>
</dbReference>
<feature type="transmembrane region" description="Helical" evidence="8">
    <location>
        <begin position="930"/>
        <end position="949"/>
    </location>
</feature>
<dbReference type="PROSITE" id="PS50287">
    <property type="entry name" value="SRCR_2"/>
    <property type="match status" value="3"/>
</dbReference>
<evidence type="ECO:0000259" key="11">
    <source>
        <dbReference type="PROSITE" id="PS50958"/>
    </source>
</evidence>
<feature type="domain" description="SMB" evidence="11">
    <location>
        <begin position="365"/>
        <end position="416"/>
    </location>
</feature>
<feature type="domain" description="SRCR" evidence="10">
    <location>
        <begin position="245"/>
        <end position="364"/>
    </location>
</feature>
<evidence type="ECO:0000256" key="7">
    <source>
        <dbReference type="SAM" id="MobiDB-lite"/>
    </source>
</evidence>
<evidence type="ECO:0000256" key="8">
    <source>
        <dbReference type="SAM" id="Phobius"/>
    </source>
</evidence>
<dbReference type="Gene3D" id="3.10.250.10">
    <property type="entry name" value="SRCR-like domain"/>
    <property type="match status" value="3"/>
</dbReference>
<keyword evidence="4 8" id="KW-0472">Membrane</keyword>
<evidence type="ECO:0000313" key="12">
    <source>
        <dbReference type="EnsemblMetazoa" id="XP_038051635.1"/>
    </source>
</evidence>
<comment type="caution">
    <text evidence="6">Lacks conserved residue(s) required for the propagation of feature annotation.</text>
</comment>
<dbReference type="GO" id="GO:0004930">
    <property type="term" value="F:G protein-coupled receptor activity"/>
    <property type="evidence" value="ECO:0007669"/>
    <property type="project" value="InterPro"/>
</dbReference>
<keyword evidence="13" id="KW-1185">Reference proteome</keyword>
<dbReference type="EnsemblMetazoa" id="XM_038195707.1">
    <property type="protein sequence ID" value="XP_038051635.1"/>
    <property type="gene ID" value="LOC119724595"/>
</dbReference>
<dbReference type="InterPro" id="IPR017981">
    <property type="entry name" value="GPCR_2-like_7TM"/>
</dbReference>
<dbReference type="GeneID" id="119724595"/>
<feature type="disulfide bond" evidence="6">
    <location>
        <begin position="84"/>
        <end position="94"/>
    </location>
</feature>